<keyword evidence="2" id="KW-1185">Reference proteome</keyword>
<evidence type="ECO:0000313" key="2">
    <source>
        <dbReference type="Proteomes" id="UP000621516"/>
    </source>
</evidence>
<dbReference type="EMBL" id="JACVXD010000004">
    <property type="protein sequence ID" value="MBD0824239.1"/>
    <property type="molecule type" value="Genomic_DNA"/>
</dbReference>
<sequence>MMTKNLLYTVLIGIFGLLMFQACQDDPTFPDPGFEISDQRVEVRRDTADYYNVHMRMTVPNKVKEILVLDGLDYNLVETITEYNGETNFDFDYVVDLTEITEETVLNYIIKVTDEDGRSFNRGIRIVVQPFSFPTIDLIGGNNVAIVAPAYNVKGDINTGLNTIALVQVIYNDQVSYEYQPNQGEELNEMSLKALVLMGELEVGQEYPIEIFIRDSEGQESTTVVTITKTDVLKKPTRINYINRTGTIWYIIPTYDADGNIIQIDYHTPSKSTWNIWEFTYNDMGMVETIVQNPLYSDGSPRDYKNFTFINYVPASSQISSVQSRSNDYDEDGNLVSEGDLDDERFDIVYNASNEIESFGYSRYSVDEVVYQDPFGLGESVFSMWWQSESYMRASDRRQKVKAFDPVLMPTFMEGFPPICNHISLDDVANDILWYKYVPTTVVSTDDEENPYQYLNLPKFTYETDEDGNVIELVKTFTGYREGDVETYLFFYDEE</sequence>
<accession>A0A8J6PU27</accession>
<dbReference type="AlphaFoldDB" id="A0A8J6PU27"/>
<protein>
    <submittedName>
        <fullName evidence="1">Uncharacterized protein</fullName>
    </submittedName>
</protein>
<gene>
    <name evidence="1" type="ORF">ICJ85_09410</name>
</gene>
<dbReference type="Proteomes" id="UP000621516">
    <property type="component" value="Unassembled WGS sequence"/>
</dbReference>
<dbReference type="RefSeq" id="WP_188223540.1">
    <property type="nucleotide sequence ID" value="NZ_JACVXD010000004.1"/>
</dbReference>
<reference evidence="1 2" key="1">
    <citation type="journal article" date="2018" name="J. Microbiol.">
        <title>Aestuariibaculum marinum sp. nov., a marine bacterium isolated from seawater in South Korea.</title>
        <authorList>
            <person name="Choi J."/>
            <person name="Lee D."/>
            <person name="Jang J.H."/>
            <person name="Cha S."/>
            <person name="Seo T."/>
        </authorList>
    </citation>
    <scope>NUCLEOTIDE SEQUENCE [LARGE SCALE GENOMIC DNA]</scope>
    <source>
        <strain evidence="1 2">IP7</strain>
    </source>
</reference>
<evidence type="ECO:0000313" key="1">
    <source>
        <dbReference type="EMBL" id="MBD0824239.1"/>
    </source>
</evidence>
<organism evidence="1 2">
    <name type="scientific">Aestuariibaculum marinum</name>
    <dbReference type="NCBI Taxonomy" id="2683592"/>
    <lineage>
        <taxon>Bacteria</taxon>
        <taxon>Pseudomonadati</taxon>
        <taxon>Bacteroidota</taxon>
        <taxon>Flavobacteriia</taxon>
        <taxon>Flavobacteriales</taxon>
        <taxon>Flavobacteriaceae</taxon>
    </lineage>
</organism>
<dbReference type="PROSITE" id="PS51257">
    <property type="entry name" value="PROKAR_LIPOPROTEIN"/>
    <property type="match status" value="1"/>
</dbReference>
<name>A0A8J6PU27_9FLAO</name>
<proteinExistence type="predicted"/>
<comment type="caution">
    <text evidence="1">The sequence shown here is derived from an EMBL/GenBank/DDBJ whole genome shotgun (WGS) entry which is preliminary data.</text>
</comment>